<dbReference type="Proteomes" id="UP000245396">
    <property type="component" value="Unassembled WGS sequence"/>
</dbReference>
<comment type="caution">
    <text evidence="10">The sequence shown here is derived from an EMBL/GenBank/DDBJ whole genome shotgun (WGS) entry which is preliminary data.</text>
</comment>
<reference evidence="10 11" key="1">
    <citation type="submission" date="2018-05" db="EMBL/GenBank/DDBJ databases">
        <title>Genomic Encyclopedia of Type Strains, Phase IV (KMG-IV): sequencing the most valuable type-strain genomes for metagenomic binning, comparative biology and taxonomic classification.</title>
        <authorList>
            <person name="Goeker M."/>
        </authorList>
    </citation>
    <scope>NUCLEOTIDE SEQUENCE [LARGE SCALE GENOMIC DNA]</scope>
    <source>
        <strain evidence="10 11">DSM 6986</strain>
    </source>
</reference>
<keyword evidence="2" id="KW-0662">Pyridine nucleotide biosynthesis</keyword>
<gene>
    <name evidence="10" type="ORF">C7441_12612</name>
</gene>
<dbReference type="NCBIfam" id="NF008623">
    <property type="entry name" value="PRK11609.1"/>
    <property type="match status" value="1"/>
</dbReference>
<sequence>MTGGNAARAAFSTPFATFRAMRVSQSLLTPSPFWPNFCAGIGDGFDMAEEALIVIDVQNDFCPGGSLAVTEGDKIVPLINEMIAGFEHVVLTQDWHPANHSSFASQHPGKEPFGTIEMPYGPQTLWPDHCVQGSGGAAFHPALKWAKAELVIRKGFRRGIDSYSAFHENDRKTPTGLAGYLRERGIGKITLAGLATDFCVAYSALDAVSLGFDVTVRLDACRAIDLGGSLETMLGRMRDAGVTLA</sequence>
<evidence type="ECO:0000256" key="8">
    <source>
        <dbReference type="ARBA" id="ARBA00072277"/>
    </source>
</evidence>
<dbReference type="EMBL" id="QGGG01000026">
    <property type="protein sequence ID" value="PWJ73581.1"/>
    <property type="molecule type" value="Genomic_DNA"/>
</dbReference>
<proteinExistence type="inferred from homology"/>
<evidence type="ECO:0000256" key="1">
    <source>
        <dbReference type="ARBA" id="ARBA00006336"/>
    </source>
</evidence>
<keyword evidence="4" id="KW-0378">Hydrolase</keyword>
<protein>
    <recommendedName>
        <fullName evidence="8">Nicotinamidase</fullName>
        <ecNumber evidence="6">3.5.1.19</ecNumber>
    </recommendedName>
    <alternativeName>
        <fullName evidence="7">Nicotinamide deamidase</fullName>
    </alternativeName>
</protein>
<evidence type="ECO:0000256" key="6">
    <source>
        <dbReference type="ARBA" id="ARBA00039017"/>
    </source>
</evidence>
<dbReference type="PANTHER" id="PTHR11080:SF2">
    <property type="entry name" value="LD05707P"/>
    <property type="match status" value="1"/>
</dbReference>
<evidence type="ECO:0000313" key="10">
    <source>
        <dbReference type="EMBL" id="PWJ73581.1"/>
    </source>
</evidence>
<dbReference type="GO" id="GO:0046872">
    <property type="term" value="F:metal ion binding"/>
    <property type="evidence" value="ECO:0007669"/>
    <property type="project" value="UniProtKB-KW"/>
</dbReference>
<dbReference type="FunFam" id="3.40.50.850:FF:000006">
    <property type="entry name" value="Bifunctional pyrazinamidase/nicotinamidase"/>
    <property type="match status" value="1"/>
</dbReference>
<dbReference type="CDD" id="cd01011">
    <property type="entry name" value="nicotinamidase"/>
    <property type="match status" value="1"/>
</dbReference>
<dbReference type="EC" id="3.5.1.19" evidence="6"/>
<evidence type="ECO:0000256" key="5">
    <source>
        <dbReference type="ARBA" id="ARBA00037900"/>
    </source>
</evidence>
<evidence type="ECO:0000259" key="9">
    <source>
        <dbReference type="Pfam" id="PF00857"/>
    </source>
</evidence>
<dbReference type="PANTHER" id="PTHR11080">
    <property type="entry name" value="PYRAZINAMIDASE/NICOTINAMIDASE"/>
    <property type="match status" value="1"/>
</dbReference>
<evidence type="ECO:0000313" key="11">
    <source>
        <dbReference type="Proteomes" id="UP000245396"/>
    </source>
</evidence>
<name>A0A316BKK5_PSESE</name>
<evidence type="ECO:0000256" key="3">
    <source>
        <dbReference type="ARBA" id="ARBA00022723"/>
    </source>
</evidence>
<dbReference type="InterPro" id="IPR052347">
    <property type="entry name" value="Isochorismatase_Nicotinamidase"/>
</dbReference>
<dbReference type="STRING" id="1192868.GCA_000304395_02503"/>
<dbReference type="AlphaFoldDB" id="A0A316BKK5"/>
<evidence type="ECO:0000256" key="4">
    <source>
        <dbReference type="ARBA" id="ARBA00022801"/>
    </source>
</evidence>
<dbReference type="GO" id="GO:0019363">
    <property type="term" value="P:pyridine nucleotide biosynthetic process"/>
    <property type="evidence" value="ECO:0007669"/>
    <property type="project" value="UniProtKB-KW"/>
</dbReference>
<comment type="similarity">
    <text evidence="1">Belongs to the isochorismatase family.</text>
</comment>
<evidence type="ECO:0000256" key="2">
    <source>
        <dbReference type="ARBA" id="ARBA00022642"/>
    </source>
</evidence>
<accession>A0A316BKK5</accession>
<keyword evidence="11" id="KW-1185">Reference proteome</keyword>
<dbReference type="Pfam" id="PF00857">
    <property type="entry name" value="Isochorismatase"/>
    <property type="match status" value="1"/>
</dbReference>
<dbReference type="InterPro" id="IPR036380">
    <property type="entry name" value="Isochorismatase-like_sf"/>
</dbReference>
<dbReference type="Gene3D" id="3.40.50.850">
    <property type="entry name" value="Isochorismatase-like"/>
    <property type="match status" value="1"/>
</dbReference>
<keyword evidence="3" id="KW-0479">Metal-binding</keyword>
<evidence type="ECO:0000256" key="7">
    <source>
        <dbReference type="ARBA" id="ARBA00043224"/>
    </source>
</evidence>
<feature type="domain" description="Isochorismatase-like" evidence="9">
    <location>
        <begin position="51"/>
        <end position="243"/>
    </location>
</feature>
<dbReference type="SUPFAM" id="SSF52499">
    <property type="entry name" value="Isochorismatase-like hydrolases"/>
    <property type="match status" value="1"/>
</dbReference>
<dbReference type="InterPro" id="IPR000868">
    <property type="entry name" value="Isochorismatase-like_dom"/>
</dbReference>
<dbReference type="GO" id="GO:0008936">
    <property type="term" value="F:nicotinamidase activity"/>
    <property type="evidence" value="ECO:0007669"/>
    <property type="project" value="UniProtKB-EC"/>
</dbReference>
<organism evidence="10 11">
    <name type="scientific">Pseudaminobacter salicylatoxidans</name>
    <dbReference type="NCBI Taxonomy" id="93369"/>
    <lineage>
        <taxon>Bacteria</taxon>
        <taxon>Pseudomonadati</taxon>
        <taxon>Pseudomonadota</taxon>
        <taxon>Alphaproteobacteria</taxon>
        <taxon>Hyphomicrobiales</taxon>
        <taxon>Phyllobacteriaceae</taxon>
        <taxon>Pseudaminobacter</taxon>
    </lineage>
</organism>
<comment type="pathway">
    <text evidence="5">Cofactor biosynthesis; nicotinate biosynthesis; nicotinate from nicotinamide: step 1/1.</text>
</comment>